<dbReference type="KEGG" id="hhg:XM38_036230"/>
<evidence type="ECO:0000313" key="2">
    <source>
        <dbReference type="Proteomes" id="UP000191901"/>
    </source>
</evidence>
<proteinExistence type="predicted"/>
<protein>
    <submittedName>
        <fullName evidence="1">Uncharacterized protein</fullName>
    </submittedName>
</protein>
<accession>A0A1Z3HQU9</accession>
<dbReference type="RefSeq" id="WP_080813968.1">
    <property type="nucleotide sequence ID" value="NZ_CP021983.2"/>
</dbReference>
<evidence type="ECO:0000313" key="1">
    <source>
        <dbReference type="EMBL" id="ASC72665.1"/>
    </source>
</evidence>
<reference evidence="1 2" key="1">
    <citation type="journal article" date="2016" name="Biochim. Biophys. Acta">
        <title>Characterization of red-shifted phycobilisomes isolated from the chlorophyll f-containing cyanobacterium Halomicronema hongdechloris.</title>
        <authorList>
            <person name="Li Y."/>
            <person name="Lin Y."/>
            <person name="Garvey C.J."/>
            <person name="Birch D."/>
            <person name="Corkery R.W."/>
            <person name="Loughlin P.C."/>
            <person name="Scheer H."/>
            <person name="Willows R.D."/>
            <person name="Chen M."/>
        </authorList>
    </citation>
    <scope>NUCLEOTIDE SEQUENCE [LARGE SCALE GENOMIC DNA]</scope>
    <source>
        <strain evidence="1 2">C2206</strain>
    </source>
</reference>
<dbReference type="OrthoDB" id="582043at2"/>
<dbReference type="Proteomes" id="UP000191901">
    <property type="component" value="Chromosome"/>
</dbReference>
<sequence length="225" mass="25963">MDSSDANMDAFALKDCALISIATGKKAESLKELRSCLLTISLDSIYLHFWGGLLKSRFEEREFNNDFAAWCRHSLHDHPLAERLAVLDPQDYGDLEALRQEMLSIVEERLDESEYLHWVLASDPFEFLRSQIVVFDTYQRIQRPEELTTLLPHLSTSSLFYHFIDARRRLPEGIDDFRYWLAGFDGQYQPLADELAGVDPYFESLTALRQQVTTIFETCCPGNTP</sequence>
<name>A0A1Z3HQU9_9CYAN</name>
<dbReference type="EMBL" id="CP021983">
    <property type="protein sequence ID" value="ASC72665.1"/>
    <property type="molecule type" value="Genomic_DNA"/>
</dbReference>
<dbReference type="STRING" id="1641165.XM38_26160"/>
<dbReference type="InterPro" id="IPR044036">
    <property type="entry name" value="DUF5752"/>
</dbReference>
<dbReference type="Pfam" id="PF19027">
    <property type="entry name" value="DUF5752"/>
    <property type="match status" value="1"/>
</dbReference>
<gene>
    <name evidence="1" type="ORF">XM38_036230</name>
</gene>
<dbReference type="AlphaFoldDB" id="A0A1Z3HQU9"/>
<keyword evidence="2" id="KW-1185">Reference proteome</keyword>
<organism evidence="1 2">
    <name type="scientific">Halomicronema hongdechloris C2206</name>
    <dbReference type="NCBI Taxonomy" id="1641165"/>
    <lineage>
        <taxon>Bacteria</taxon>
        <taxon>Bacillati</taxon>
        <taxon>Cyanobacteriota</taxon>
        <taxon>Cyanophyceae</taxon>
        <taxon>Nodosilineales</taxon>
        <taxon>Nodosilineaceae</taxon>
        <taxon>Halomicronema</taxon>
    </lineage>
</organism>